<keyword evidence="2" id="KW-1185">Reference proteome</keyword>
<accession>A0A0L6VYD3</accession>
<dbReference type="EMBL" id="LGTE01000043">
    <property type="protein sequence ID" value="KNZ68221.1"/>
    <property type="molecule type" value="Genomic_DNA"/>
</dbReference>
<gene>
    <name evidence="1" type="ORF">Tfer_3248</name>
</gene>
<proteinExistence type="predicted"/>
<organism evidence="1 2">
    <name type="scientific">Thermincola ferriacetica</name>
    <dbReference type="NCBI Taxonomy" id="281456"/>
    <lineage>
        <taxon>Bacteria</taxon>
        <taxon>Bacillati</taxon>
        <taxon>Bacillota</taxon>
        <taxon>Clostridia</taxon>
        <taxon>Eubacteriales</taxon>
        <taxon>Thermincolaceae</taxon>
        <taxon>Thermincola</taxon>
    </lineage>
</organism>
<dbReference type="Proteomes" id="UP000037175">
    <property type="component" value="Unassembled WGS sequence"/>
</dbReference>
<name>A0A0L6VYD3_9FIRM</name>
<evidence type="ECO:0000313" key="2">
    <source>
        <dbReference type="Proteomes" id="UP000037175"/>
    </source>
</evidence>
<protein>
    <submittedName>
        <fullName evidence="1">Uncharacterized protein</fullName>
    </submittedName>
</protein>
<evidence type="ECO:0000313" key="1">
    <source>
        <dbReference type="EMBL" id="KNZ68221.1"/>
    </source>
</evidence>
<dbReference type="AlphaFoldDB" id="A0A0L6VYD3"/>
<reference evidence="2" key="1">
    <citation type="submission" date="2015-07" db="EMBL/GenBank/DDBJ databases">
        <title>Complete Genome of Thermincola ferriacetica strain Z-0001T.</title>
        <authorList>
            <person name="Lusk B."/>
            <person name="Badalamenti J.P."/>
            <person name="Parameswaran P."/>
            <person name="Bond D.R."/>
            <person name="Torres C.I."/>
        </authorList>
    </citation>
    <scope>NUCLEOTIDE SEQUENCE [LARGE SCALE GENOMIC DNA]</scope>
    <source>
        <strain evidence="2">Z-0001</strain>
    </source>
</reference>
<sequence>MKKEKKIYNSGANGQKPKPYRLEYKETFVEPVGAGKPKKK</sequence>
<comment type="caution">
    <text evidence="1">The sequence shown here is derived from an EMBL/GenBank/DDBJ whole genome shotgun (WGS) entry which is preliminary data.</text>
</comment>
<dbReference type="RefSeq" id="WP_282432078.1">
    <property type="nucleotide sequence ID" value="NZ_LGTE01000043.1"/>
</dbReference>